<keyword evidence="2 4" id="KW-0819">tRNA processing</keyword>
<dbReference type="Gene3D" id="3.30.70.660">
    <property type="entry name" value="Pseudouridine synthase I, catalytic domain, C-terminal subdomain"/>
    <property type="match status" value="1"/>
</dbReference>
<feature type="binding site" evidence="4 6">
    <location>
        <position position="113"/>
    </location>
    <ligand>
        <name>substrate</name>
    </ligand>
</feature>
<comment type="caution">
    <text evidence="4">Lacks conserved residue(s) required for the propagation of feature annotation.</text>
</comment>
<comment type="subunit">
    <text evidence="4">Homodimer.</text>
</comment>
<evidence type="ECO:0000256" key="2">
    <source>
        <dbReference type="ARBA" id="ARBA00022694"/>
    </source>
</evidence>
<feature type="domain" description="Pseudouridine synthase I TruA alpha/beta" evidence="8">
    <location>
        <begin position="11"/>
        <end position="107"/>
    </location>
</feature>
<dbReference type="OrthoDB" id="9811823at2"/>
<dbReference type="EMBL" id="FOXW01000007">
    <property type="protein sequence ID" value="SFQ41677.1"/>
    <property type="molecule type" value="Genomic_DNA"/>
</dbReference>
<dbReference type="Pfam" id="PF01416">
    <property type="entry name" value="PseudoU_synth_1"/>
    <property type="match status" value="2"/>
</dbReference>
<keyword evidence="3 4" id="KW-0413">Isomerase</keyword>
<evidence type="ECO:0000256" key="6">
    <source>
        <dbReference type="PIRSR" id="PIRSR001430-2"/>
    </source>
</evidence>
<dbReference type="FunFam" id="3.30.70.580:FF:000001">
    <property type="entry name" value="tRNA pseudouridine synthase A"/>
    <property type="match status" value="1"/>
</dbReference>
<dbReference type="RefSeq" id="WP_092480929.1">
    <property type="nucleotide sequence ID" value="NZ_FOXW01000007.1"/>
</dbReference>
<dbReference type="EC" id="5.4.99.12" evidence="4"/>
<dbReference type="SUPFAM" id="SSF55120">
    <property type="entry name" value="Pseudouridine synthase"/>
    <property type="match status" value="1"/>
</dbReference>
<reference evidence="9 10" key="1">
    <citation type="submission" date="2016-10" db="EMBL/GenBank/DDBJ databases">
        <authorList>
            <person name="de Groot N.N."/>
        </authorList>
    </citation>
    <scope>NUCLEOTIDE SEQUENCE [LARGE SCALE GENOMIC DNA]</scope>
    <source>
        <strain evidence="9 10">DSM 20581</strain>
    </source>
</reference>
<evidence type="ECO:0000256" key="5">
    <source>
        <dbReference type="PIRSR" id="PIRSR001430-1"/>
    </source>
</evidence>
<comment type="catalytic activity">
    <reaction evidence="4 7">
        <text>uridine(38/39/40) in tRNA = pseudouridine(38/39/40) in tRNA</text>
        <dbReference type="Rhea" id="RHEA:22376"/>
        <dbReference type="Rhea" id="RHEA-COMP:10085"/>
        <dbReference type="Rhea" id="RHEA-COMP:10087"/>
        <dbReference type="ChEBI" id="CHEBI:65314"/>
        <dbReference type="ChEBI" id="CHEBI:65315"/>
        <dbReference type="EC" id="5.4.99.12"/>
    </reaction>
</comment>
<accession>A0A1I5YCQ9</accession>
<dbReference type="GO" id="GO:0031119">
    <property type="term" value="P:tRNA pseudouridine synthesis"/>
    <property type="evidence" value="ECO:0007669"/>
    <property type="project" value="UniProtKB-UniRule"/>
</dbReference>
<dbReference type="InterPro" id="IPR020103">
    <property type="entry name" value="PsdUridine_synth_cat_dom_sf"/>
</dbReference>
<dbReference type="HAMAP" id="MF_00171">
    <property type="entry name" value="TruA"/>
    <property type="match status" value="1"/>
</dbReference>
<dbReference type="Proteomes" id="UP000199136">
    <property type="component" value="Unassembled WGS sequence"/>
</dbReference>
<dbReference type="CDD" id="cd02570">
    <property type="entry name" value="PseudoU_synth_EcTruA"/>
    <property type="match status" value="1"/>
</dbReference>
<dbReference type="InterPro" id="IPR001406">
    <property type="entry name" value="PsdUridine_synth_TruA"/>
</dbReference>
<dbReference type="NCBIfam" id="TIGR00071">
    <property type="entry name" value="hisT_truA"/>
    <property type="match status" value="1"/>
</dbReference>
<dbReference type="GO" id="GO:0160147">
    <property type="term" value="F:tRNA pseudouridine(38-40) synthase activity"/>
    <property type="evidence" value="ECO:0007669"/>
    <property type="project" value="UniProtKB-EC"/>
</dbReference>
<dbReference type="PANTHER" id="PTHR11142">
    <property type="entry name" value="PSEUDOURIDYLATE SYNTHASE"/>
    <property type="match status" value="1"/>
</dbReference>
<evidence type="ECO:0000313" key="9">
    <source>
        <dbReference type="EMBL" id="SFQ41677.1"/>
    </source>
</evidence>
<dbReference type="Gene3D" id="3.30.70.580">
    <property type="entry name" value="Pseudouridine synthase I, catalytic domain, N-terminal subdomain"/>
    <property type="match status" value="1"/>
</dbReference>
<evidence type="ECO:0000313" key="10">
    <source>
        <dbReference type="Proteomes" id="UP000199136"/>
    </source>
</evidence>
<evidence type="ECO:0000259" key="8">
    <source>
        <dbReference type="Pfam" id="PF01416"/>
    </source>
</evidence>
<evidence type="ECO:0000256" key="4">
    <source>
        <dbReference type="HAMAP-Rule" id="MF_00171"/>
    </source>
</evidence>
<keyword evidence="10" id="KW-1185">Reference proteome</keyword>
<comment type="similarity">
    <text evidence="1 4 7">Belongs to the tRNA pseudouridine synthase TruA family.</text>
</comment>
<proteinExistence type="inferred from homology"/>
<protein>
    <recommendedName>
        <fullName evidence="4">tRNA pseudouridine synthase A</fullName>
        <ecNumber evidence="4">5.4.99.12</ecNumber>
    </recommendedName>
    <alternativeName>
        <fullName evidence="4">tRNA pseudouridine(38-40) synthase</fullName>
    </alternativeName>
    <alternativeName>
        <fullName evidence="4">tRNA pseudouridylate synthase I</fullName>
    </alternativeName>
    <alternativeName>
        <fullName evidence="4">tRNA-uridine isomerase I</fullName>
    </alternativeName>
</protein>
<dbReference type="PIRSF" id="PIRSF001430">
    <property type="entry name" value="tRNA_psdUrid_synth"/>
    <property type="match status" value="1"/>
</dbReference>
<dbReference type="InterPro" id="IPR020094">
    <property type="entry name" value="TruA/RsuA/RluB/E/F_N"/>
</dbReference>
<evidence type="ECO:0000256" key="3">
    <source>
        <dbReference type="ARBA" id="ARBA00023235"/>
    </source>
</evidence>
<feature type="active site" description="Nucleophile" evidence="4 5">
    <location>
        <position position="55"/>
    </location>
</feature>
<dbReference type="GO" id="GO:0003723">
    <property type="term" value="F:RNA binding"/>
    <property type="evidence" value="ECO:0007669"/>
    <property type="project" value="InterPro"/>
</dbReference>
<feature type="domain" description="Pseudouridine synthase I TruA alpha/beta" evidence="8">
    <location>
        <begin position="150"/>
        <end position="250"/>
    </location>
</feature>
<dbReference type="PANTHER" id="PTHR11142:SF0">
    <property type="entry name" value="TRNA PSEUDOURIDINE SYNTHASE-LIKE 1"/>
    <property type="match status" value="1"/>
</dbReference>
<dbReference type="InterPro" id="IPR020095">
    <property type="entry name" value="PsdUridine_synth_TruA_C"/>
</dbReference>
<gene>
    <name evidence="4" type="primary">truA</name>
    <name evidence="9" type="ORF">SAMN04488506_1903</name>
</gene>
<comment type="function">
    <text evidence="4">Formation of pseudouridine at positions 38, 39 and 40 in the anticodon stem and loop of transfer RNAs.</text>
</comment>
<evidence type="ECO:0000256" key="1">
    <source>
        <dbReference type="ARBA" id="ARBA00009375"/>
    </source>
</evidence>
<name>A0A1I5YCQ9_9LACT</name>
<organism evidence="9 10">
    <name type="scientific">Desemzia incerta</name>
    <dbReference type="NCBI Taxonomy" id="82801"/>
    <lineage>
        <taxon>Bacteria</taxon>
        <taxon>Bacillati</taxon>
        <taxon>Bacillota</taxon>
        <taxon>Bacilli</taxon>
        <taxon>Lactobacillales</taxon>
        <taxon>Carnobacteriaceae</taxon>
        <taxon>Desemzia</taxon>
    </lineage>
</organism>
<evidence type="ECO:0000256" key="7">
    <source>
        <dbReference type="RuleBase" id="RU003792"/>
    </source>
</evidence>
<dbReference type="InterPro" id="IPR020097">
    <property type="entry name" value="PsdUridine_synth_TruA_a/b_dom"/>
</dbReference>
<sequence length="267" mass="30485">MTSYRYKVTLQYDGSQFVGFQIQPNGRTVQEDIEKALKIMTKGEEIKLRSAGRTDSGVHAKAQVIHFDYPVHLPPENMKRALNSLTTDEIAIYQVEVVDESFHAQYSSAGKKYQYRVDINEVMTPFKRLYALHHPYRIDMEALEEALAVIVGKHDFTSFCASNSGKEDKVRTVYEAKVERDELNGEIIFTFRGNGFLYNMVRIFVGTLLQIANGLRPADDMKRILEAKDRNQAGPTAAAHGLYMMQTYYDKREATKGTIFEQTEDAE</sequence>
<dbReference type="STRING" id="82801.SAMN04488506_1903"/>
<dbReference type="AlphaFoldDB" id="A0A1I5YCQ9"/>